<keyword evidence="5" id="KW-0064">Aspartyl protease</keyword>
<accession>A0A0G1C0B9</accession>
<dbReference type="PANTHER" id="PTHR33695">
    <property type="entry name" value="LIPOPROTEIN SIGNAL PEPTIDASE"/>
    <property type="match status" value="1"/>
</dbReference>
<keyword evidence="7 10" id="KW-1133">Transmembrane helix</keyword>
<sequence>MVCLVLLDQGIKELLVNSEFRAINSGIALGLGGAWGQLWQLIVAILLLAIIIKFKFNWQTGLIMAGGLANLIDRARWGGVVDYLTIGLWPRFNLADGLIVAGLAGLLYSFVNETKNSL</sequence>
<name>A0A0G1C0B9_9BACT</name>
<comment type="similarity">
    <text evidence="1 9">Belongs to the peptidase A8 family.</text>
</comment>
<evidence type="ECO:0000256" key="8">
    <source>
        <dbReference type="ARBA" id="ARBA00023136"/>
    </source>
</evidence>
<keyword evidence="2" id="KW-1003">Cell membrane</keyword>
<dbReference type="PANTHER" id="PTHR33695:SF1">
    <property type="entry name" value="LIPOPROTEIN SIGNAL PEPTIDASE"/>
    <property type="match status" value="1"/>
</dbReference>
<dbReference type="PROSITE" id="PS00855">
    <property type="entry name" value="SPASE_II"/>
    <property type="match status" value="1"/>
</dbReference>
<reference evidence="11 12" key="1">
    <citation type="journal article" date="2015" name="Nature">
        <title>rRNA introns, odd ribosomes, and small enigmatic genomes across a large radiation of phyla.</title>
        <authorList>
            <person name="Brown C.T."/>
            <person name="Hug L.A."/>
            <person name="Thomas B.C."/>
            <person name="Sharon I."/>
            <person name="Castelle C.J."/>
            <person name="Singh A."/>
            <person name="Wilkins M.J."/>
            <person name="Williams K.H."/>
            <person name="Banfield J.F."/>
        </authorList>
    </citation>
    <scope>NUCLEOTIDE SEQUENCE [LARGE SCALE GENOMIC DNA]</scope>
</reference>
<evidence type="ECO:0000256" key="3">
    <source>
        <dbReference type="ARBA" id="ARBA00022670"/>
    </source>
</evidence>
<evidence type="ECO:0000256" key="2">
    <source>
        <dbReference type="ARBA" id="ARBA00022475"/>
    </source>
</evidence>
<evidence type="ECO:0000313" key="11">
    <source>
        <dbReference type="EMBL" id="KKS79027.1"/>
    </source>
</evidence>
<organism evidence="11 12">
    <name type="scientific">Candidatus Beckwithbacteria bacterium GW2011_GWA2_43_10</name>
    <dbReference type="NCBI Taxonomy" id="1618369"/>
    <lineage>
        <taxon>Bacteria</taxon>
        <taxon>Candidatus Beckwithiibacteriota</taxon>
    </lineage>
</organism>
<dbReference type="PRINTS" id="PR00781">
    <property type="entry name" value="LIPOSIGPTASE"/>
</dbReference>
<dbReference type="EMBL" id="LCEW01000044">
    <property type="protein sequence ID" value="KKS79027.1"/>
    <property type="molecule type" value="Genomic_DNA"/>
</dbReference>
<dbReference type="Proteomes" id="UP000034213">
    <property type="component" value="Unassembled WGS sequence"/>
</dbReference>
<evidence type="ECO:0000256" key="7">
    <source>
        <dbReference type="ARBA" id="ARBA00022989"/>
    </source>
</evidence>
<dbReference type="AlphaFoldDB" id="A0A0G1C0B9"/>
<gene>
    <name evidence="11" type="ORF">UV54_C0044G0016</name>
</gene>
<evidence type="ECO:0000256" key="6">
    <source>
        <dbReference type="ARBA" id="ARBA00022801"/>
    </source>
</evidence>
<feature type="transmembrane region" description="Helical" evidence="10">
    <location>
        <begin position="38"/>
        <end position="56"/>
    </location>
</feature>
<dbReference type="GO" id="GO:0004190">
    <property type="term" value="F:aspartic-type endopeptidase activity"/>
    <property type="evidence" value="ECO:0007669"/>
    <property type="project" value="UniProtKB-KW"/>
</dbReference>
<protein>
    <submittedName>
        <fullName evidence="11">Lipoprotein signal peptidase</fullName>
    </submittedName>
</protein>
<evidence type="ECO:0000256" key="10">
    <source>
        <dbReference type="SAM" id="Phobius"/>
    </source>
</evidence>
<dbReference type="Pfam" id="PF01252">
    <property type="entry name" value="Peptidase_A8"/>
    <property type="match status" value="1"/>
</dbReference>
<keyword evidence="3" id="KW-0645">Protease</keyword>
<keyword evidence="11" id="KW-0449">Lipoprotein</keyword>
<feature type="transmembrane region" description="Helical" evidence="10">
    <location>
        <begin position="92"/>
        <end position="111"/>
    </location>
</feature>
<keyword evidence="6" id="KW-0378">Hydrolase</keyword>
<evidence type="ECO:0000256" key="9">
    <source>
        <dbReference type="RuleBase" id="RU004181"/>
    </source>
</evidence>
<evidence type="ECO:0000256" key="5">
    <source>
        <dbReference type="ARBA" id="ARBA00022750"/>
    </source>
</evidence>
<keyword evidence="4 10" id="KW-0812">Transmembrane</keyword>
<keyword evidence="8 10" id="KW-0472">Membrane</keyword>
<dbReference type="InterPro" id="IPR001872">
    <property type="entry name" value="Peptidase_A8"/>
</dbReference>
<dbReference type="GO" id="GO:0016020">
    <property type="term" value="C:membrane"/>
    <property type="evidence" value="ECO:0007669"/>
    <property type="project" value="InterPro"/>
</dbReference>
<proteinExistence type="inferred from homology"/>
<evidence type="ECO:0000256" key="4">
    <source>
        <dbReference type="ARBA" id="ARBA00022692"/>
    </source>
</evidence>
<evidence type="ECO:0000313" key="12">
    <source>
        <dbReference type="Proteomes" id="UP000034213"/>
    </source>
</evidence>
<comment type="caution">
    <text evidence="11">The sequence shown here is derived from an EMBL/GenBank/DDBJ whole genome shotgun (WGS) entry which is preliminary data.</text>
</comment>
<dbReference type="STRING" id="1618369.UV54_C0044G0016"/>
<dbReference type="GO" id="GO:0006508">
    <property type="term" value="P:proteolysis"/>
    <property type="evidence" value="ECO:0007669"/>
    <property type="project" value="UniProtKB-KW"/>
</dbReference>
<evidence type="ECO:0000256" key="1">
    <source>
        <dbReference type="ARBA" id="ARBA00006139"/>
    </source>
</evidence>